<dbReference type="Gene3D" id="1.20.1280.50">
    <property type="match status" value="1"/>
</dbReference>
<gene>
    <name evidence="1" type="ORF">DFH08DRAFT_874634</name>
</gene>
<keyword evidence="2" id="KW-1185">Reference proteome</keyword>
<evidence type="ECO:0008006" key="3">
    <source>
        <dbReference type="Google" id="ProtNLM"/>
    </source>
</evidence>
<name>A0AAD6ZVX4_9AGAR</name>
<organism evidence="1 2">
    <name type="scientific">Mycena albidolilacea</name>
    <dbReference type="NCBI Taxonomy" id="1033008"/>
    <lineage>
        <taxon>Eukaryota</taxon>
        <taxon>Fungi</taxon>
        <taxon>Dikarya</taxon>
        <taxon>Basidiomycota</taxon>
        <taxon>Agaricomycotina</taxon>
        <taxon>Agaricomycetes</taxon>
        <taxon>Agaricomycetidae</taxon>
        <taxon>Agaricales</taxon>
        <taxon>Marasmiineae</taxon>
        <taxon>Mycenaceae</taxon>
        <taxon>Mycena</taxon>
    </lineage>
</organism>
<proteinExistence type="predicted"/>
<reference evidence="1" key="1">
    <citation type="submission" date="2023-03" db="EMBL/GenBank/DDBJ databases">
        <title>Massive genome expansion in bonnet fungi (Mycena s.s.) driven by repeated elements and novel gene families across ecological guilds.</title>
        <authorList>
            <consortium name="Lawrence Berkeley National Laboratory"/>
            <person name="Harder C.B."/>
            <person name="Miyauchi S."/>
            <person name="Viragh M."/>
            <person name="Kuo A."/>
            <person name="Thoen E."/>
            <person name="Andreopoulos B."/>
            <person name="Lu D."/>
            <person name="Skrede I."/>
            <person name="Drula E."/>
            <person name="Henrissat B."/>
            <person name="Morin E."/>
            <person name="Kohler A."/>
            <person name="Barry K."/>
            <person name="LaButti K."/>
            <person name="Morin E."/>
            <person name="Salamov A."/>
            <person name="Lipzen A."/>
            <person name="Mereny Z."/>
            <person name="Hegedus B."/>
            <person name="Baldrian P."/>
            <person name="Stursova M."/>
            <person name="Weitz H."/>
            <person name="Taylor A."/>
            <person name="Grigoriev I.V."/>
            <person name="Nagy L.G."/>
            <person name="Martin F."/>
            <person name="Kauserud H."/>
        </authorList>
    </citation>
    <scope>NUCLEOTIDE SEQUENCE</scope>
    <source>
        <strain evidence="1">CBHHK002</strain>
    </source>
</reference>
<dbReference type="Proteomes" id="UP001218218">
    <property type="component" value="Unassembled WGS sequence"/>
</dbReference>
<evidence type="ECO:0000313" key="1">
    <source>
        <dbReference type="EMBL" id="KAJ7342624.1"/>
    </source>
</evidence>
<accession>A0AAD6ZVX4</accession>
<dbReference type="EMBL" id="JARIHO010000025">
    <property type="protein sequence ID" value="KAJ7342624.1"/>
    <property type="molecule type" value="Genomic_DNA"/>
</dbReference>
<evidence type="ECO:0000313" key="2">
    <source>
        <dbReference type="Proteomes" id="UP001218218"/>
    </source>
</evidence>
<dbReference type="AlphaFoldDB" id="A0AAD6ZVX4"/>
<dbReference type="SUPFAM" id="SSF52047">
    <property type="entry name" value="RNI-like"/>
    <property type="match status" value="1"/>
</dbReference>
<protein>
    <recommendedName>
        <fullName evidence="3">F-box domain-containing protein</fullName>
    </recommendedName>
</protein>
<comment type="caution">
    <text evidence="1">The sequence shown here is derived from an EMBL/GenBank/DDBJ whole genome shotgun (WGS) entry which is preliminary data.</text>
</comment>
<sequence length="466" mass="52937">MELNQSLRDRLVQIDIQIALLEGERKIVQKKLQSLKYPVLSLPFDVTSEIFGYCLPDLWDFEPMLNFSCERLPTPLLFSQVCRAWRSVAFETPKIWATFHVSVDDWSLNSALASKRFACWLERAGPELLSFTLEKRPNHPSAPTSSAILLPIVAHSGQWRNVSLCLPYEDLISEHFESGVHRRLPALETLQIQGISTPPTSVDAFEEAPKLRAVVLKRIPPTLILLPWRQLTQFRGEQLDGMECLQVLRWAVSLDECTFDRADEHKSESTLLPPHLPLTVLHLRGSFVCRDILAYLTLPSLVELHLDSDDDGSGEGFVCFLSRSHPPLMHLSLSNAYSYVLDGYRFLLDLVVLNMSDLNVAEMPGLVRRLRDPAFLPKLVSFTCLVWECLKPHPKDKTSAIDYGNLADTLEFRGNTNNPGARLKSFHMKWPPPDFRLNLPRLQNLVDEGMHISVISEDGPLSEVWI</sequence>